<dbReference type="EMBL" id="BMNB01000003">
    <property type="protein sequence ID" value="GGM27690.1"/>
    <property type="molecule type" value="Genomic_DNA"/>
</dbReference>
<dbReference type="RefSeq" id="WP_189041103.1">
    <property type="nucleotide sequence ID" value="NZ_BMNB01000003.1"/>
</dbReference>
<reference evidence="1" key="2">
    <citation type="submission" date="2020-09" db="EMBL/GenBank/DDBJ databases">
        <authorList>
            <person name="Sun Q."/>
            <person name="Zhou Y."/>
        </authorList>
    </citation>
    <scope>NUCLEOTIDE SEQUENCE</scope>
    <source>
        <strain evidence="1">CGMCC 4.7312</strain>
    </source>
</reference>
<dbReference type="AlphaFoldDB" id="A0A917TLI8"/>
<evidence type="ECO:0000313" key="2">
    <source>
        <dbReference type="Proteomes" id="UP000608890"/>
    </source>
</evidence>
<comment type="caution">
    <text evidence="1">The sequence shown here is derived from an EMBL/GenBank/DDBJ whole genome shotgun (WGS) entry which is preliminary data.</text>
</comment>
<sequence length="94" mass="10540">MTDPKPMTGPEHVKEALRLADLADQKEHALPGGNGYYTPTDAQRDRWLMRAHLHANLARTAAMVDTRRFNDGTQIRSRSDEQAWHEVFAAGGGR</sequence>
<evidence type="ECO:0000313" key="1">
    <source>
        <dbReference type="EMBL" id="GGM27690.1"/>
    </source>
</evidence>
<proteinExistence type="predicted"/>
<reference evidence="1" key="1">
    <citation type="journal article" date="2014" name="Int. J. Syst. Evol. Microbiol.">
        <title>Complete genome sequence of Corynebacterium casei LMG S-19264T (=DSM 44701T), isolated from a smear-ripened cheese.</title>
        <authorList>
            <consortium name="US DOE Joint Genome Institute (JGI-PGF)"/>
            <person name="Walter F."/>
            <person name="Albersmeier A."/>
            <person name="Kalinowski J."/>
            <person name="Ruckert C."/>
        </authorList>
    </citation>
    <scope>NUCLEOTIDE SEQUENCE</scope>
    <source>
        <strain evidence="1">CGMCC 4.7312</strain>
    </source>
</reference>
<keyword evidence="2" id="KW-1185">Reference proteome</keyword>
<protein>
    <submittedName>
        <fullName evidence="1">Uncharacterized protein</fullName>
    </submittedName>
</protein>
<gene>
    <name evidence="1" type="ORF">GCM10011608_10620</name>
</gene>
<dbReference type="Proteomes" id="UP000608890">
    <property type="component" value="Unassembled WGS sequence"/>
</dbReference>
<accession>A0A917TLI8</accession>
<name>A0A917TLI8_9ACTN</name>
<organism evidence="1 2">
    <name type="scientific">Micromonospora sonchi</name>
    <dbReference type="NCBI Taxonomy" id="1763543"/>
    <lineage>
        <taxon>Bacteria</taxon>
        <taxon>Bacillati</taxon>
        <taxon>Actinomycetota</taxon>
        <taxon>Actinomycetes</taxon>
        <taxon>Micromonosporales</taxon>
        <taxon>Micromonosporaceae</taxon>
        <taxon>Micromonospora</taxon>
    </lineage>
</organism>